<dbReference type="EMBL" id="CAQQ02126262">
    <property type="status" value="NOT_ANNOTATED_CDS"/>
    <property type="molecule type" value="Genomic_DNA"/>
</dbReference>
<dbReference type="InterPro" id="IPR008962">
    <property type="entry name" value="PapD-like_sf"/>
</dbReference>
<keyword evidence="5" id="KW-0472">Membrane</keyword>
<dbReference type="Pfam" id="PF00635">
    <property type="entry name" value="Motile_Sperm"/>
    <property type="match status" value="1"/>
</dbReference>
<dbReference type="AlphaFoldDB" id="T1GRB2"/>
<evidence type="ECO:0000259" key="6">
    <source>
        <dbReference type="PROSITE" id="PS50202"/>
    </source>
</evidence>
<dbReference type="EMBL" id="CAQQ02126260">
    <property type="status" value="NOT_ANNOTATED_CDS"/>
    <property type="molecule type" value="Genomic_DNA"/>
</dbReference>
<dbReference type="SUPFAM" id="SSF49354">
    <property type="entry name" value="PapD-like"/>
    <property type="match status" value="1"/>
</dbReference>
<evidence type="ECO:0000256" key="5">
    <source>
        <dbReference type="ARBA" id="ARBA00023136"/>
    </source>
</evidence>
<evidence type="ECO:0000256" key="2">
    <source>
        <dbReference type="ARBA" id="ARBA00008932"/>
    </source>
</evidence>
<dbReference type="EMBL" id="CAQQ02126261">
    <property type="status" value="NOT_ANNOTATED_CDS"/>
    <property type="molecule type" value="Genomic_DNA"/>
</dbReference>
<evidence type="ECO:0000256" key="4">
    <source>
        <dbReference type="ARBA" id="ARBA00022989"/>
    </source>
</evidence>
<keyword evidence="3" id="KW-0812">Transmembrane</keyword>
<dbReference type="EMBL" id="CAQQ02126263">
    <property type="status" value="NOT_ANNOTATED_CDS"/>
    <property type="molecule type" value="Genomic_DNA"/>
</dbReference>
<dbReference type="EMBL" id="CAQQ02126264">
    <property type="status" value="NOT_ANNOTATED_CDS"/>
    <property type="molecule type" value="Genomic_DNA"/>
</dbReference>
<evidence type="ECO:0000313" key="8">
    <source>
        <dbReference type="Proteomes" id="UP000015102"/>
    </source>
</evidence>
<dbReference type="InterPro" id="IPR016763">
    <property type="entry name" value="VAP"/>
</dbReference>
<feature type="domain" description="MSP" evidence="6">
    <location>
        <begin position="18"/>
        <end position="98"/>
    </location>
</feature>
<dbReference type="PANTHER" id="PTHR10809">
    <property type="entry name" value="VESICLE-ASSOCIATED MEMBRANE PROTEIN-ASSOCIATED PROTEIN"/>
    <property type="match status" value="1"/>
</dbReference>
<proteinExistence type="inferred from homology"/>
<evidence type="ECO:0000256" key="3">
    <source>
        <dbReference type="ARBA" id="ARBA00022692"/>
    </source>
</evidence>
<reference evidence="8" key="1">
    <citation type="submission" date="2013-02" db="EMBL/GenBank/DDBJ databases">
        <authorList>
            <person name="Hughes D."/>
        </authorList>
    </citation>
    <scope>NUCLEOTIDE SEQUENCE</scope>
    <source>
        <strain>Durham</strain>
        <strain evidence="8">NC isolate 2 -- Noor lab</strain>
    </source>
</reference>
<dbReference type="GO" id="GO:0061817">
    <property type="term" value="P:endoplasmic reticulum-plasma membrane tethering"/>
    <property type="evidence" value="ECO:0007669"/>
    <property type="project" value="TreeGrafter"/>
</dbReference>
<name>T1GRB2_MEGSC</name>
<accession>T1GRB2</accession>
<dbReference type="HOGENOM" id="CLU_2336002_0_0_1"/>
<evidence type="ECO:0000256" key="1">
    <source>
        <dbReference type="ARBA" id="ARBA00004211"/>
    </source>
</evidence>
<dbReference type="InterPro" id="IPR000535">
    <property type="entry name" value="MSP_dom"/>
</dbReference>
<dbReference type="EnsemblMetazoa" id="MESCA006192-RA">
    <property type="protein sequence ID" value="MESCA006192-PA"/>
    <property type="gene ID" value="MESCA006192"/>
</dbReference>
<reference evidence="7" key="2">
    <citation type="submission" date="2015-06" db="UniProtKB">
        <authorList>
            <consortium name="EnsemblMetazoa"/>
        </authorList>
    </citation>
    <scope>IDENTIFICATION</scope>
</reference>
<organism evidence="7 8">
    <name type="scientific">Megaselia scalaris</name>
    <name type="common">Humpbacked fly</name>
    <name type="synonym">Phora scalaris</name>
    <dbReference type="NCBI Taxonomy" id="36166"/>
    <lineage>
        <taxon>Eukaryota</taxon>
        <taxon>Metazoa</taxon>
        <taxon>Ecdysozoa</taxon>
        <taxon>Arthropoda</taxon>
        <taxon>Hexapoda</taxon>
        <taxon>Insecta</taxon>
        <taxon>Pterygota</taxon>
        <taxon>Neoptera</taxon>
        <taxon>Endopterygota</taxon>
        <taxon>Diptera</taxon>
        <taxon>Brachycera</taxon>
        <taxon>Muscomorpha</taxon>
        <taxon>Platypezoidea</taxon>
        <taxon>Phoridae</taxon>
        <taxon>Megaseliini</taxon>
        <taxon>Megaselia</taxon>
    </lineage>
</organism>
<keyword evidence="8" id="KW-1185">Reference proteome</keyword>
<dbReference type="Proteomes" id="UP000015102">
    <property type="component" value="Unassembled WGS sequence"/>
</dbReference>
<dbReference type="STRING" id="36166.T1GRB2"/>
<dbReference type="GO" id="GO:0005789">
    <property type="term" value="C:endoplasmic reticulum membrane"/>
    <property type="evidence" value="ECO:0007669"/>
    <property type="project" value="InterPro"/>
</dbReference>
<dbReference type="Gene3D" id="2.60.40.10">
    <property type="entry name" value="Immunoglobulins"/>
    <property type="match status" value="1"/>
</dbReference>
<dbReference type="GO" id="GO:0005886">
    <property type="term" value="C:plasma membrane"/>
    <property type="evidence" value="ECO:0007669"/>
    <property type="project" value="TreeGrafter"/>
</dbReference>
<comment type="similarity">
    <text evidence="2">Belongs to the VAMP-associated protein (VAP) (TC 9.B.17) family.</text>
</comment>
<dbReference type="PROSITE" id="PS50202">
    <property type="entry name" value="MSP"/>
    <property type="match status" value="1"/>
</dbReference>
<dbReference type="GO" id="GO:0090158">
    <property type="term" value="P:endoplasmic reticulum membrane organization"/>
    <property type="evidence" value="ECO:0007669"/>
    <property type="project" value="TreeGrafter"/>
</dbReference>
<keyword evidence="4" id="KW-1133">Transmembrane helix</keyword>
<comment type="subcellular location">
    <subcellularLocation>
        <location evidence="1">Membrane</location>
        <topology evidence="1">Single-pass type IV membrane protein</topology>
    </subcellularLocation>
</comment>
<dbReference type="PANTHER" id="PTHR10809:SF6">
    <property type="entry name" value="AT11025P-RELATED"/>
    <property type="match status" value="1"/>
</dbReference>
<protein>
    <recommendedName>
        <fullName evidence="6">MSP domain-containing protein</fullName>
    </recommendedName>
</protein>
<sequence>MKVKNLEKLYDFFDTDEMLRITPCDLIVFSGDSEIHGSVEICCIGRESITYKIKTTSPEKFLVRPSSGILQPGTSAKINVTLQKNFDLVNVNKDKFLS</sequence>
<evidence type="ECO:0000313" key="7">
    <source>
        <dbReference type="EnsemblMetazoa" id="MESCA006192-PA"/>
    </source>
</evidence>
<dbReference type="InterPro" id="IPR013783">
    <property type="entry name" value="Ig-like_fold"/>
</dbReference>